<dbReference type="Pfam" id="PF12740">
    <property type="entry name" value="PETase"/>
    <property type="match status" value="1"/>
</dbReference>
<protein>
    <submittedName>
        <fullName evidence="3">Alpha/beta hydrolase</fullName>
    </submittedName>
</protein>
<accession>A0A7Y0HMV4</accession>
<keyword evidence="1" id="KW-1133">Transmembrane helix</keyword>
<dbReference type="InterPro" id="IPR041127">
    <property type="entry name" value="PET_hydrolase/cutinase-like"/>
</dbReference>
<keyword evidence="3" id="KW-0378">Hydrolase</keyword>
<organism evidence="3 4">
    <name type="scientific">Clostridium muellerianum</name>
    <dbReference type="NCBI Taxonomy" id="2716538"/>
    <lineage>
        <taxon>Bacteria</taxon>
        <taxon>Bacillati</taxon>
        <taxon>Bacillota</taxon>
        <taxon>Clostridia</taxon>
        <taxon>Eubacteriales</taxon>
        <taxon>Clostridiaceae</taxon>
        <taxon>Clostridium</taxon>
    </lineage>
</organism>
<dbReference type="PANTHER" id="PTHR33428">
    <property type="entry name" value="CHLOROPHYLLASE-2, CHLOROPLASTIC"/>
    <property type="match status" value="1"/>
</dbReference>
<dbReference type="RefSeq" id="WP_169297950.1">
    <property type="nucleotide sequence ID" value="NZ_JABBNI010000021.1"/>
</dbReference>
<name>A0A7Y0HMV4_9CLOT</name>
<keyword evidence="1" id="KW-0812">Transmembrane</keyword>
<dbReference type="Gene3D" id="3.40.50.1820">
    <property type="entry name" value="alpha/beta hydrolase"/>
    <property type="match status" value="1"/>
</dbReference>
<dbReference type="SUPFAM" id="SSF53474">
    <property type="entry name" value="alpha/beta-Hydrolases"/>
    <property type="match status" value="1"/>
</dbReference>
<dbReference type="PANTHER" id="PTHR33428:SF14">
    <property type="entry name" value="CARBOXYLESTERASE TYPE B DOMAIN-CONTAINING PROTEIN"/>
    <property type="match status" value="1"/>
</dbReference>
<evidence type="ECO:0000313" key="4">
    <source>
        <dbReference type="Proteomes" id="UP000537131"/>
    </source>
</evidence>
<evidence type="ECO:0000256" key="1">
    <source>
        <dbReference type="SAM" id="Phobius"/>
    </source>
</evidence>
<evidence type="ECO:0000259" key="2">
    <source>
        <dbReference type="Pfam" id="PF12740"/>
    </source>
</evidence>
<dbReference type="EMBL" id="JABBNI010000021">
    <property type="protein sequence ID" value="NMM63344.1"/>
    <property type="molecule type" value="Genomic_DNA"/>
</dbReference>
<reference evidence="3 4" key="2">
    <citation type="submission" date="2020-06" db="EMBL/GenBank/DDBJ databases">
        <title>Complete Genome Sequence of Clostridium muelleri sp. nov. P21T, an Acid-Alcohol Producing Acetogen Isolated from Old Hay.</title>
        <authorList>
            <person name="Duncan K.E."/>
            <person name="Tanner R.S."/>
        </authorList>
    </citation>
    <scope>NUCLEOTIDE SEQUENCE [LARGE SCALE GENOMIC DNA]</scope>
    <source>
        <strain evidence="3 4">P21</strain>
    </source>
</reference>
<sequence>MKKLLKIIGIVLLIIIVGVFTLWKVLEYRGNHYYKYLKTEKDLEKKYSKLGEYEVSFKSFNADSDVFKEYEIWYPTGLKKSSNKYPVVVIANGTGITASKYKSFFKHLASWGFVIIGNEDKNSRSGESSSKSLDYVLKLNQDKNSIFYNKIDTGNIGIGGHSQGGVGTINAVNNWGNGKLYKAMYTASATASFWGQEGQLGTEWAYDITKITIPYFFIAGTGHFDSGEATSIKETSGQGICPLYAMKDIYSKLTTEYKVMGRLLNIDHGETYQKADGYMTAWFMYWLKGDKQAGNVFFGDNAEILTNANWQDVKINK</sequence>
<gene>
    <name evidence="3" type="ORF">HBE96_11780</name>
</gene>
<feature type="domain" description="PET hydrolase/cutinase-like" evidence="2">
    <location>
        <begin position="51"/>
        <end position="176"/>
    </location>
</feature>
<feature type="transmembrane region" description="Helical" evidence="1">
    <location>
        <begin position="7"/>
        <end position="26"/>
    </location>
</feature>
<keyword evidence="4" id="KW-1185">Reference proteome</keyword>
<proteinExistence type="predicted"/>
<dbReference type="Proteomes" id="UP000537131">
    <property type="component" value="Unassembled WGS sequence"/>
</dbReference>
<dbReference type="GO" id="GO:0016787">
    <property type="term" value="F:hydrolase activity"/>
    <property type="evidence" value="ECO:0007669"/>
    <property type="project" value="UniProtKB-KW"/>
</dbReference>
<comment type="caution">
    <text evidence="3">The sequence shown here is derived from an EMBL/GenBank/DDBJ whole genome shotgun (WGS) entry which is preliminary data.</text>
</comment>
<dbReference type="AlphaFoldDB" id="A0A7Y0HMV4"/>
<keyword evidence="1" id="KW-0472">Membrane</keyword>
<reference evidence="3 4" key="1">
    <citation type="submission" date="2020-04" db="EMBL/GenBank/DDBJ databases">
        <authorList>
            <person name="Doyle D.A."/>
        </authorList>
    </citation>
    <scope>NUCLEOTIDE SEQUENCE [LARGE SCALE GENOMIC DNA]</scope>
    <source>
        <strain evidence="3 4">P21</strain>
    </source>
</reference>
<evidence type="ECO:0000313" key="3">
    <source>
        <dbReference type="EMBL" id="NMM63344.1"/>
    </source>
</evidence>
<dbReference type="InterPro" id="IPR029058">
    <property type="entry name" value="AB_hydrolase_fold"/>
</dbReference>